<dbReference type="AlphaFoldDB" id="A0A2D1U471"/>
<dbReference type="KEGG" id="pgs:CPT03_07540"/>
<dbReference type="GO" id="GO:0015288">
    <property type="term" value="F:porin activity"/>
    <property type="evidence" value="ECO:0007669"/>
    <property type="project" value="TreeGrafter"/>
</dbReference>
<dbReference type="PANTHER" id="PTHR30026">
    <property type="entry name" value="OUTER MEMBRANE PROTEIN TOLC"/>
    <property type="match status" value="1"/>
</dbReference>
<keyword evidence="5" id="KW-0998">Cell outer membrane</keyword>
<evidence type="ECO:0000256" key="1">
    <source>
        <dbReference type="ARBA" id="ARBA00004442"/>
    </source>
</evidence>
<evidence type="ECO:0000256" key="4">
    <source>
        <dbReference type="ARBA" id="ARBA00023136"/>
    </source>
</evidence>
<dbReference type="OrthoDB" id="976750at2"/>
<protein>
    <submittedName>
        <fullName evidence="6">Transporter</fullName>
    </submittedName>
</protein>
<proteinExistence type="predicted"/>
<dbReference type="GO" id="GO:1990281">
    <property type="term" value="C:efflux pump complex"/>
    <property type="evidence" value="ECO:0007669"/>
    <property type="project" value="TreeGrafter"/>
</dbReference>
<evidence type="ECO:0000256" key="2">
    <source>
        <dbReference type="ARBA" id="ARBA00022452"/>
    </source>
</evidence>
<keyword evidence="7" id="KW-1185">Reference proteome</keyword>
<keyword evidence="3" id="KW-0812">Transmembrane</keyword>
<sequence length="420" mass="47637">MKSIFFSTLICFVLYQTNVQSQERLSLEECYSLTRQNYPLVKQLELISKTAAYSVDNAAKGYLPQFNISGQASYQSDVTKIPIQIPGMNVPQLSKDQYRLSAEGTQVLFDGGVIRQQKEAINTNALVENQKLEVELYKLKERVNQLFFGVLLMDAQLKQNELLAKDIQLGIDRAKANVANGIAFKSSLNILKAELLKVNQKNIEQKFTRKGYIEVLGLFIHKTLTEDIVLQKPEQPVLQTEIQRPELDLFKQQRNSLDVKERAIAARNLPKFNLFLQGGLGKPALNMLNNSMEPFAIGGLRMSWPLSGFYTSRKEKAIIDINRKEIDLQKENFLLNTNFVVKQQDSEIDKQTNLLNSDDEIIALRASVKETSAAQLENGVINTSDYLREVNAEDQARQGKIMHQIQLLMALYNKQTTTGN</sequence>
<evidence type="ECO:0000313" key="7">
    <source>
        <dbReference type="Proteomes" id="UP000223749"/>
    </source>
</evidence>
<dbReference type="EMBL" id="CP024091">
    <property type="protein sequence ID" value="ATP56334.1"/>
    <property type="molecule type" value="Genomic_DNA"/>
</dbReference>
<organism evidence="6 7">
    <name type="scientific">Pedobacter ginsengisoli</name>
    <dbReference type="NCBI Taxonomy" id="363852"/>
    <lineage>
        <taxon>Bacteria</taxon>
        <taxon>Pseudomonadati</taxon>
        <taxon>Bacteroidota</taxon>
        <taxon>Sphingobacteriia</taxon>
        <taxon>Sphingobacteriales</taxon>
        <taxon>Sphingobacteriaceae</taxon>
        <taxon>Pedobacter</taxon>
    </lineage>
</organism>
<dbReference type="Gene3D" id="1.20.1600.10">
    <property type="entry name" value="Outer membrane efflux proteins (OEP)"/>
    <property type="match status" value="1"/>
</dbReference>
<reference evidence="6 7" key="1">
    <citation type="submission" date="2017-10" db="EMBL/GenBank/DDBJ databases">
        <title>Whole genome of Pedobacter ginsengisoli T01R-27 isolated from tomato rhizosphere.</title>
        <authorList>
            <person name="Weon H.-Y."/>
            <person name="Lee S.A."/>
            <person name="Sang M.K."/>
            <person name="Song J."/>
        </authorList>
    </citation>
    <scope>NUCLEOTIDE SEQUENCE [LARGE SCALE GENOMIC DNA]</scope>
    <source>
        <strain evidence="6 7">T01R-27</strain>
    </source>
</reference>
<dbReference type="GO" id="GO:0015562">
    <property type="term" value="F:efflux transmembrane transporter activity"/>
    <property type="evidence" value="ECO:0007669"/>
    <property type="project" value="InterPro"/>
</dbReference>
<gene>
    <name evidence="6" type="ORF">CPT03_07540</name>
</gene>
<dbReference type="InterPro" id="IPR051906">
    <property type="entry name" value="TolC-like"/>
</dbReference>
<evidence type="ECO:0000313" key="6">
    <source>
        <dbReference type="EMBL" id="ATP56334.1"/>
    </source>
</evidence>
<accession>A0A2D1U471</accession>
<dbReference type="RefSeq" id="WP_099438276.1">
    <property type="nucleotide sequence ID" value="NZ_CP024091.1"/>
</dbReference>
<evidence type="ECO:0000256" key="5">
    <source>
        <dbReference type="ARBA" id="ARBA00023237"/>
    </source>
</evidence>
<dbReference type="PANTHER" id="PTHR30026:SF20">
    <property type="entry name" value="OUTER MEMBRANE PROTEIN TOLC"/>
    <property type="match status" value="1"/>
</dbReference>
<dbReference type="GO" id="GO:0009279">
    <property type="term" value="C:cell outer membrane"/>
    <property type="evidence" value="ECO:0007669"/>
    <property type="project" value="UniProtKB-SubCell"/>
</dbReference>
<name>A0A2D1U471_9SPHI</name>
<evidence type="ECO:0000256" key="3">
    <source>
        <dbReference type="ARBA" id="ARBA00022692"/>
    </source>
</evidence>
<dbReference type="SUPFAM" id="SSF56954">
    <property type="entry name" value="Outer membrane efflux proteins (OEP)"/>
    <property type="match status" value="1"/>
</dbReference>
<keyword evidence="2" id="KW-1134">Transmembrane beta strand</keyword>
<comment type="subcellular location">
    <subcellularLocation>
        <location evidence="1">Cell outer membrane</location>
    </subcellularLocation>
</comment>
<keyword evidence="4" id="KW-0472">Membrane</keyword>
<dbReference type="Proteomes" id="UP000223749">
    <property type="component" value="Chromosome"/>
</dbReference>